<evidence type="ECO:0000256" key="7">
    <source>
        <dbReference type="ARBA" id="ARBA00022679"/>
    </source>
</evidence>
<keyword evidence="6" id="KW-0328">Glycosyltransferase</keyword>
<keyword evidence="7" id="KW-0808">Transferase</keyword>
<evidence type="ECO:0000256" key="4">
    <source>
        <dbReference type="ARBA" id="ARBA00011967"/>
    </source>
</evidence>
<name>A0A5E4QHY7_9NEOP</name>
<comment type="catalytic activity">
    <reaction evidence="13">
        <text>an alpha-D-Glc-(1-&gt;3)-alpha-D-Glc-(1-&gt;3)-alpha-D-Man-(1-&gt;2)-alpha-D-Man-(1-&gt;2)-alpha-D-Man-(1-&gt;3)-[alpha-D-Man-(1-&gt;2)-alpha-D-Man-(1-&gt;3)-[alpha-D-Man-(1-&gt;2)-alpha-D-Man-(1-&gt;6)]-alpha-D-Man-(1-&gt;6)]-beta-D-Man-(1-&gt;4)-beta-D-GlcNAc-(1-&gt;4)-alpha-D-GlcNAc-diphospho-di-trans,poly-cis-dolichol + a di-trans,poly-cis-dolichyl beta-D-glucosyl phosphate = a alpha-D-Glc-(1-&gt;2)-alpha-D-Glc-(1-&gt;3)-alpha-D-Glc-(1-&gt;3)-alpha-D-Man-(1-&gt;2)-alpha-D-Man-(1-&gt;2)-alpha-D-Man-(1-&gt;3)-[alpha-D-Man-(1-&gt;2)-alpha-D-Man-(1-&gt;3)-[alpha-D-Man-(1-&gt;2)-alpha-D-Man-(1-&gt;6)]-alpha-D-Man-(1-&gt;6)]-beta-D-Man-(1-&gt;4)-beta-D-GlcNAc-(1-&gt;4)-alpha-D-GlcNAc-diphospho-di-trans,poly-cis-dolichol + a di-trans,poly-cis-dolichyl phosphate + H(+)</text>
        <dbReference type="Rhea" id="RHEA:29543"/>
        <dbReference type="Rhea" id="RHEA-COMP:19498"/>
        <dbReference type="Rhea" id="RHEA-COMP:19502"/>
        <dbReference type="Rhea" id="RHEA-COMP:19512"/>
        <dbReference type="Rhea" id="RHEA-COMP:19522"/>
        <dbReference type="ChEBI" id="CHEBI:15378"/>
        <dbReference type="ChEBI" id="CHEBI:57525"/>
        <dbReference type="ChEBI" id="CHEBI:57683"/>
        <dbReference type="ChEBI" id="CHEBI:132522"/>
        <dbReference type="ChEBI" id="CHEBI:132523"/>
        <dbReference type="EC" id="2.4.1.256"/>
    </reaction>
    <physiologicalReaction direction="left-to-right" evidence="13">
        <dbReference type="Rhea" id="RHEA:29544"/>
    </physiologicalReaction>
</comment>
<gene>
    <name evidence="15" type="ORF">LSINAPIS_LOCUS8509</name>
</gene>
<organism evidence="15 16">
    <name type="scientific">Leptidea sinapis</name>
    <dbReference type="NCBI Taxonomy" id="189913"/>
    <lineage>
        <taxon>Eukaryota</taxon>
        <taxon>Metazoa</taxon>
        <taxon>Ecdysozoa</taxon>
        <taxon>Arthropoda</taxon>
        <taxon>Hexapoda</taxon>
        <taxon>Insecta</taxon>
        <taxon>Pterygota</taxon>
        <taxon>Neoptera</taxon>
        <taxon>Endopterygota</taxon>
        <taxon>Lepidoptera</taxon>
        <taxon>Glossata</taxon>
        <taxon>Ditrysia</taxon>
        <taxon>Papilionoidea</taxon>
        <taxon>Pieridae</taxon>
        <taxon>Dismorphiinae</taxon>
        <taxon>Leptidea</taxon>
    </lineage>
</organism>
<evidence type="ECO:0000256" key="6">
    <source>
        <dbReference type="ARBA" id="ARBA00022676"/>
    </source>
</evidence>
<keyword evidence="10 14" id="KW-1133">Transmembrane helix</keyword>
<comment type="function">
    <text evidence="12">Dol-P-Glc:Glc(2)Man(9)GlcNAc(2)-PP-Dol alpha-1,2-glucosyltransferase that operates in the biosynthetic pathway of dolichol-linked oligosaccharides, the glycan precursors employed in protein asparagine (N)-glycosylation. The assembly of dolichol-linked oligosaccharides begins on the cytosolic side of the endoplasmic reticulum membrane and finishes in its lumen. The sequential addition of sugars to dolichol pyrophosphate produces dolichol-linked oligosaccharides containing fourteen sugars, including two GlcNAcs, nine mannoses and three glucoses. Once assembled, the oligosaccharide is transferred from the lipid to nascent proteins by oligosaccharyltransferases. In the lumen of the endoplasmic reticulum, adds the third and last glucose residue from dolichyl phosphate glucose (Dol-P-Glc) onto the lipid-linked oligosaccharide intermediate Glc(2)Man(9)GlcNAc(2)-PP-Dol to produce Glc(3)Man(9)GlcNAc(2)-PP-Dol.</text>
</comment>
<protein>
    <recommendedName>
        <fullName evidence="5">Dol-P-Glc:Glc(2)Man(9)GlcNAc(2)-PP-Dol alpha-1,2-glucosyltransferase</fullName>
        <ecNumber evidence="4">2.4.1.256</ecNumber>
    </recommendedName>
</protein>
<dbReference type="EC" id="2.4.1.256" evidence="4"/>
<comment type="subcellular location">
    <subcellularLocation>
        <location evidence="1">Endoplasmic reticulum membrane</location>
        <topology evidence="1">Multi-pass membrane protein</topology>
    </subcellularLocation>
</comment>
<accession>A0A5E4QHY7</accession>
<dbReference type="PANTHER" id="PTHR12989">
    <property type="entry name" value="ALPHA-1,2-GLUCOSYLTRANSFERASE ALG10"/>
    <property type="match status" value="1"/>
</dbReference>
<evidence type="ECO:0000256" key="11">
    <source>
        <dbReference type="ARBA" id="ARBA00023136"/>
    </source>
</evidence>
<evidence type="ECO:0000313" key="15">
    <source>
        <dbReference type="EMBL" id="VVC97152.1"/>
    </source>
</evidence>
<evidence type="ECO:0000256" key="8">
    <source>
        <dbReference type="ARBA" id="ARBA00022692"/>
    </source>
</evidence>
<feature type="transmembrane region" description="Helical" evidence="14">
    <location>
        <begin position="7"/>
        <end position="25"/>
    </location>
</feature>
<comment type="similarity">
    <text evidence="3">Belongs to the ALG10 glucosyltransferase family.</text>
</comment>
<evidence type="ECO:0000256" key="5">
    <source>
        <dbReference type="ARBA" id="ARBA00018512"/>
    </source>
</evidence>
<evidence type="ECO:0000256" key="2">
    <source>
        <dbReference type="ARBA" id="ARBA00004922"/>
    </source>
</evidence>
<keyword evidence="8 14" id="KW-0812">Transmembrane</keyword>
<sequence length="153" mass="17427">MGSRKFILVLCFITIIFFATSLQLFNEVYRKTNTVIDELFHIRQGKAFCEQNFTSWDPKITTLPGLYLVTSLYNSLVFKSKGLVFVFGLSSVMMRQTNVLWVAMVLGHKILDLLIRTSRVFGNQHLSGLHVGKHSLLAKDIDSSKLKRDRAKG</sequence>
<evidence type="ECO:0000256" key="10">
    <source>
        <dbReference type="ARBA" id="ARBA00022989"/>
    </source>
</evidence>
<dbReference type="EMBL" id="FZQP02003035">
    <property type="protein sequence ID" value="VVC97152.1"/>
    <property type="molecule type" value="Genomic_DNA"/>
</dbReference>
<evidence type="ECO:0000256" key="9">
    <source>
        <dbReference type="ARBA" id="ARBA00022824"/>
    </source>
</evidence>
<evidence type="ECO:0000256" key="12">
    <source>
        <dbReference type="ARBA" id="ARBA00044727"/>
    </source>
</evidence>
<proteinExistence type="inferred from homology"/>
<keyword evidence="11 14" id="KW-0472">Membrane</keyword>
<comment type="pathway">
    <text evidence="2">Protein modification; protein glycosylation.</text>
</comment>
<dbReference type="GO" id="GO:0005789">
    <property type="term" value="C:endoplasmic reticulum membrane"/>
    <property type="evidence" value="ECO:0007669"/>
    <property type="project" value="UniProtKB-SubCell"/>
</dbReference>
<dbReference type="PANTHER" id="PTHR12989:SF10">
    <property type="entry name" value="DOL-P-GLC:GLC(2)MAN(9)GLCNAC(2)-PP-DOL ALPHA-1,2-GLUCOSYLTRANSFERASE-RELATED"/>
    <property type="match status" value="1"/>
</dbReference>
<evidence type="ECO:0000256" key="14">
    <source>
        <dbReference type="SAM" id="Phobius"/>
    </source>
</evidence>
<reference evidence="15 16" key="1">
    <citation type="submission" date="2017-07" db="EMBL/GenBank/DDBJ databases">
        <authorList>
            <person name="Talla V."/>
            <person name="Backstrom N."/>
        </authorList>
    </citation>
    <scope>NUCLEOTIDE SEQUENCE [LARGE SCALE GENOMIC DNA]</scope>
</reference>
<dbReference type="Pfam" id="PF04922">
    <property type="entry name" value="DIE2_ALG10"/>
    <property type="match status" value="2"/>
</dbReference>
<dbReference type="Proteomes" id="UP000324832">
    <property type="component" value="Unassembled WGS sequence"/>
</dbReference>
<evidence type="ECO:0000256" key="13">
    <source>
        <dbReference type="ARBA" id="ARBA00048064"/>
    </source>
</evidence>
<dbReference type="AlphaFoldDB" id="A0A5E4QHY7"/>
<dbReference type="GO" id="GO:0006488">
    <property type="term" value="P:dolichol-linked oligosaccharide biosynthetic process"/>
    <property type="evidence" value="ECO:0007669"/>
    <property type="project" value="InterPro"/>
</dbReference>
<dbReference type="InterPro" id="IPR016900">
    <property type="entry name" value="Alg10"/>
</dbReference>
<evidence type="ECO:0000313" key="16">
    <source>
        <dbReference type="Proteomes" id="UP000324832"/>
    </source>
</evidence>
<dbReference type="GO" id="GO:0106073">
    <property type="term" value="F:dolichyl pyrophosphate Glc2Man9GlcNAc2 alpha-1,2-glucosyltransferase activity"/>
    <property type="evidence" value="ECO:0007669"/>
    <property type="project" value="UniProtKB-EC"/>
</dbReference>
<evidence type="ECO:0000256" key="3">
    <source>
        <dbReference type="ARBA" id="ARBA00010600"/>
    </source>
</evidence>
<keyword evidence="16" id="KW-1185">Reference proteome</keyword>
<evidence type="ECO:0000256" key="1">
    <source>
        <dbReference type="ARBA" id="ARBA00004477"/>
    </source>
</evidence>
<keyword evidence="9" id="KW-0256">Endoplasmic reticulum</keyword>